<dbReference type="Proteomes" id="UP000287972">
    <property type="component" value="Unassembled WGS sequence"/>
</dbReference>
<reference evidence="1 2" key="1">
    <citation type="submission" date="2017-06" db="EMBL/GenBank/DDBJ databases">
        <title>Comparative genomic analysis of Ambrosia Fusariam Clade fungi.</title>
        <authorList>
            <person name="Stajich J.E."/>
            <person name="Carrillo J."/>
            <person name="Kijimoto T."/>
            <person name="Eskalen A."/>
            <person name="O'Donnell K."/>
            <person name="Kasson M."/>
        </authorList>
    </citation>
    <scope>NUCLEOTIDE SEQUENCE [LARGE SCALE GENOMIC DNA]</scope>
    <source>
        <strain evidence="1 2">NRRL62606</strain>
    </source>
</reference>
<name>A0A428QFX3_9HYPO</name>
<dbReference type="EMBL" id="NKCL01000532">
    <property type="protein sequence ID" value="RSL64175.1"/>
    <property type="molecule type" value="Genomic_DNA"/>
</dbReference>
<evidence type="ECO:0000313" key="1">
    <source>
        <dbReference type="EMBL" id="RSL64175.1"/>
    </source>
</evidence>
<protein>
    <submittedName>
        <fullName evidence="1">Uncharacterized protein</fullName>
    </submittedName>
</protein>
<gene>
    <name evidence="1" type="ORF">CEP51_013191</name>
</gene>
<accession>A0A428QFX3</accession>
<proteinExistence type="predicted"/>
<sequence>MPEVEQWLFVRSASTYEPNGMIEPMDVDSEHKHLEPKTRHEDNTTLDFMQIDSEDTTARVSVKSTFGPRAFSKLPTDRVGLEHSQTRKNSASIVSCRRAKSQKVQGQLGTSTTQNFKQHTPIHHQKWRLPKSPGKDLEKIRKRKLARVTSLSHRLVGNEPLNSFAENCQKTIADWISLLSKTTLPSDIESSDLCIITAFKAVDSVICGNQGTYLLRRLAYIQLMRLFASLEAIIKSERDTGRIFREPGYGNASIAIDIYMSAQESHLHPDDLRRELRERKRTGRRWRDLASLSPPFVLMYSEASEPIV</sequence>
<dbReference type="AlphaFoldDB" id="A0A428QFX3"/>
<evidence type="ECO:0000313" key="2">
    <source>
        <dbReference type="Proteomes" id="UP000287972"/>
    </source>
</evidence>
<comment type="caution">
    <text evidence="1">The sequence shown here is derived from an EMBL/GenBank/DDBJ whole genome shotgun (WGS) entry which is preliminary data.</text>
</comment>
<organism evidence="1 2">
    <name type="scientific">Fusarium floridanum</name>
    <dbReference type="NCBI Taxonomy" id="1325733"/>
    <lineage>
        <taxon>Eukaryota</taxon>
        <taxon>Fungi</taxon>
        <taxon>Dikarya</taxon>
        <taxon>Ascomycota</taxon>
        <taxon>Pezizomycotina</taxon>
        <taxon>Sordariomycetes</taxon>
        <taxon>Hypocreomycetidae</taxon>
        <taxon>Hypocreales</taxon>
        <taxon>Nectriaceae</taxon>
        <taxon>Fusarium</taxon>
        <taxon>Fusarium solani species complex</taxon>
    </lineage>
</organism>
<keyword evidence="2" id="KW-1185">Reference proteome</keyword>